<accession>A0ABS3UU34</accession>
<comment type="similarity">
    <text evidence="2">Belongs to the DedA family.</text>
</comment>
<evidence type="ECO:0000256" key="1">
    <source>
        <dbReference type="ARBA" id="ARBA00004651"/>
    </source>
</evidence>
<evidence type="ECO:0000313" key="10">
    <source>
        <dbReference type="EMBL" id="MBO3742075.1"/>
    </source>
</evidence>
<feature type="domain" description="VTT" evidence="9">
    <location>
        <begin position="31"/>
        <end position="166"/>
    </location>
</feature>
<dbReference type="Proteomes" id="UP000679690">
    <property type="component" value="Unassembled WGS sequence"/>
</dbReference>
<evidence type="ECO:0000256" key="8">
    <source>
        <dbReference type="SAM" id="Phobius"/>
    </source>
</evidence>
<comment type="subcellular location">
    <subcellularLocation>
        <location evidence="1">Cell membrane</location>
        <topology evidence="1">Multi-pass membrane protein</topology>
    </subcellularLocation>
</comment>
<keyword evidence="5 8" id="KW-1133">Transmembrane helix</keyword>
<dbReference type="PANTHER" id="PTHR30353:SF0">
    <property type="entry name" value="TRANSMEMBRANE PROTEIN"/>
    <property type="match status" value="1"/>
</dbReference>
<comment type="caution">
    <text evidence="10">The sequence shown here is derived from an EMBL/GenBank/DDBJ whole genome shotgun (WGS) entry which is preliminary data.</text>
</comment>
<feature type="region of interest" description="Disordered" evidence="7">
    <location>
        <begin position="245"/>
        <end position="305"/>
    </location>
</feature>
<organism evidence="10 11">
    <name type="scientific">Actinoplanes flavus</name>
    <dbReference type="NCBI Taxonomy" id="2820290"/>
    <lineage>
        <taxon>Bacteria</taxon>
        <taxon>Bacillati</taxon>
        <taxon>Actinomycetota</taxon>
        <taxon>Actinomycetes</taxon>
        <taxon>Micromonosporales</taxon>
        <taxon>Micromonosporaceae</taxon>
        <taxon>Actinoplanes</taxon>
    </lineage>
</organism>
<keyword evidence="3" id="KW-1003">Cell membrane</keyword>
<dbReference type="EMBL" id="JAGFNS010000025">
    <property type="protein sequence ID" value="MBO3742075.1"/>
    <property type="molecule type" value="Genomic_DNA"/>
</dbReference>
<dbReference type="InterPro" id="IPR032816">
    <property type="entry name" value="VTT_dom"/>
</dbReference>
<gene>
    <name evidence="10" type="ORF">J5X75_31685</name>
</gene>
<keyword evidence="6 8" id="KW-0472">Membrane</keyword>
<feature type="transmembrane region" description="Helical" evidence="8">
    <location>
        <begin position="146"/>
        <end position="168"/>
    </location>
</feature>
<feature type="transmembrane region" description="Helical" evidence="8">
    <location>
        <begin position="183"/>
        <end position="204"/>
    </location>
</feature>
<evidence type="ECO:0000256" key="6">
    <source>
        <dbReference type="ARBA" id="ARBA00023136"/>
    </source>
</evidence>
<keyword evidence="4 8" id="KW-0812">Transmembrane</keyword>
<dbReference type="Pfam" id="PF09335">
    <property type="entry name" value="VTT_dom"/>
    <property type="match status" value="1"/>
</dbReference>
<reference evidence="10 11" key="1">
    <citation type="submission" date="2021-03" db="EMBL/GenBank/DDBJ databases">
        <title>Actinoplanes flavus sp. nov., a novel actinomycete isolated from Coconut Palm rhizosphere soil.</title>
        <authorList>
            <person name="Luo X."/>
        </authorList>
    </citation>
    <scope>NUCLEOTIDE SEQUENCE [LARGE SCALE GENOMIC DNA]</scope>
    <source>
        <strain evidence="10 11">NEAU-H7</strain>
    </source>
</reference>
<proteinExistence type="inferred from homology"/>
<feature type="transmembrane region" description="Helical" evidence="8">
    <location>
        <begin position="60"/>
        <end position="82"/>
    </location>
</feature>
<sequence length="305" mass="33383">MDPKDLLSAFGLPGVLAILFAETGLLVGFFFPGDSLLFLAGVAASSVADSIFGPGAKLSIAGLLIGAPICAVIGAQFGHWLGARYGRRMFDKPDSKLFKKEYVEKAEYYFEKFGPAKAVVLARFIPIVRTFLNPVAGTLGMPARQFLVWNIVGAILWTDGIILIGYLLAQQIYDAIGDKIDHYILPVVVLIVLISVLPIGIEILRERKAKKQGLHKGPEPAAAIGVVAAASVAGLADAARHEFQEFQEHHHQAPQRPAHPQQAQPQAYPHQQTYGQPAYPQQQYPPQQYGQQQPYGDQQQWPPRN</sequence>
<dbReference type="PANTHER" id="PTHR30353">
    <property type="entry name" value="INNER MEMBRANE PROTEIN DEDA-RELATED"/>
    <property type="match status" value="1"/>
</dbReference>
<evidence type="ECO:0000259" key="9">
    <source>
        <dbReference type="Pfam" id="PF09335"/>
    </source>
</evidence>
<dbReference type="InterPro" id="IPR032818">
    <property type="entry name" value="DedA-like"/>
</dbReference>
<feature type="transmembrane region" description="Helical" evidence="8">
    <location>
        <begin position="6"/>
        <end position="29"/>
    </location>
</feature>
<evidence type="ECO:0000256" key="2">
    <source>
        <dbReference type="ARBA" id="ARBA00010792"/>
    </source>
</evidence>
<evidence type="ECO:0000256" key="3">
    <source>
        <dbReference type="ARBA" id="ARBA00022475"/>
    </source>
</evidence>
<evidence type="ECO:0000256" key="7">
    <source>
        <dbReference type="SAM" id="MobiDB-lite"/>
    </source>
</evidence>
<keyword evidence="11" id="KW-1185">Reference proteome</keyword>
<evidence type="ECO:0000256" key="4">
    <source>
        <dbReference type="ARBA" id="ARBA00022692"/>
    </source>
</evidence>
<protein>
    <submittedName>
        <fullName evidence="10">DedA family protein</fullName>
    </submittedName>
</protein>
<evidence type="ECO:0000313" key="11">
    <source>
        <dbReference type="Proteomes" id="UP000679690"/>
    </source>
</evidence>
<feature type="compositionally biased region" description="Low complexity" evidence="7">
    <location>
        <begin position="254"/>
        <end position="305"/>
    </location>
</feature>
<name>A0ABS3UU34_9ACTN</name>
<evidence type="ECO:0000256" key="5">
    <source>
        <dbReference type="ARBA" id="ARBA00022989"/>
    </source>
</evidence>